<accession>A0A1H5LR94</accession>
<dbReference type="PANTHER" id="PTHR30528">
    <property type="entry name" value="CYTOPLASMIC PROTEIN"/>
    <property type="match status" value="1"/>
</dbReference>
<dbReference type="AlphaFoldDB" id="A0A1H5LR94"/>
<dbReference type="STRING" id="561176.SAMN04488561_2723"/>
<evidence type="ECO:0000313" key="2">
    <source>
        <dbReference type="Proteomes" id="UP000181980"/>
    </source>
</evidence>
<evidence type="ECO:0008006" key="3">
    <source>
        <dbReference type="Google" id="ProtNLM"/>
    </source>
</evidence>
<dbReference type="RefSeq" id="WP_216094421.1">
    <property type="nucleotide sequence ID" value="NZ_FNUC01000003.1"/>
</dbReference>
<dbReference type="Pfam" id="PF06224">
    <property type="entry name" value="AlkZ-like"/>
    <property type="match status" value="1"/>
</dbReference>
<dbReference type="Proteomes" id="UP000181980">
    <property type="component" value="Unassembled WGS sequence"/>
</dbReference>
<proteinExistence type="predicted"/>
<organism evidence="1 2">
    <name type="scientific">Jiangella alba</name>
    <dbReference type="NCBI Taxonomy" id="561176"/>
    <lineage>
        <taxon>Bacteria</taxon>
        <taxon>Bacillati</taxon>
        <taxon>Actinomycetota</taxon>
        <taxon>Actinomycetes</taxon>
        <taxon>Jiangellales</taxon>
        <taxon>Jiangellaceae</taxon>
        <taxon>Jiangella</taxon>
    </lineage>
</organism>
<gene>
    <name evidence="1" type="ORF">SAMN04488561_2723</name>
</gene>
<dbReference type="EMBL" id="FNUC01000003">
    <property type="protein sequence ID" value="SEE79504.1"/>
    <property type="molecule type" value="Genomic_DNA"/>
</dbReference>
<dbReference type="InterPro" id="IPR009351">
    <property type="entry name" value="AlkZ-like"/>
</dbReference>
<name>A0A1H5LR94_9ACTN</name>
<protein>
    <recommendedName>
        <fullName evidence="3">Winged helix-turn-helix domain-containing protein</fullName>
    </recommendedName>
</protein>
<evidence type="ECO:0000313" key="1">
    <source>
        <dbReference type="EMBL" id="SEE79504.1"/>
    </source>
</evidence>
<reference evidence="2" key="1">
    <citation type="submission" date="2016-10" db="EMBL/GenBank/DDBJ databases">
        <authorList>
            <person name="Varghese N."/>
            <person name="Submissions S."/>
        </authorList>
    </citation>
    <scope>NUCLEOTIDE SEQUENCE [LARGE SCALE GENOMIC DNA]</scope>
    <source>
        <strain evidence="2">DSM 45237</strain>
    </source>
</reference>
<dbReference type="PANTHER" id="PTHR30528:SF0">
    <property type="entry name" value="CYTOPLASMIC PROTEIN"/>
    <property type="match status" value="1"/>
</dbReference>
<sequence length="421" mass="46485">MAAELSLAQARRIALRAQLLDRPAPSSPVTAARVRSVLRALGAVQLDAVNVLVRSHYLTLYSRLGPYDPALLDDVVYRRRHGFEYWGHAASLLPVELHPALRWRMRRRAEQASWQRFRDRVERERPGYLAALTAEVGARGPLAYTDLADKARRDRSDLDRYAESTLLWYRWSDGKSALEGLFDAGSLAASARRGFERLYDLPSRVLPPAVLGAPDLSLEDGQRELVRRAMAGLGVATARDVADYFRTPGVETRARLRELVASGELAPVRVEGWSEPAWLAPVPVPRSVEARALLSPFDSLLWERGRVRRLFGFRHSFELYVKPEKREFGYFVLPFLLGDTLVARVDVKADRSRGVLLVPGAFAEDGGDRAAGEPAAGGRAAAEVVAALAGELRRLAAWLGLDAVEVGRRGSLAARLGRALG</sequence>
<keyword evidence="2" id="KW-1185">Reference proteome</keyword>